<sequence length="53" mass="5965">MYISAQSSRIIVNDSNKDFLQAQKTCLSFPSRHPPSQTSSWMKESTQSRSGKS</sequence>
<keyword evidence="3" id="KW-1185">Reference proteome</keyword>
<protein>
    <submittedName>
        <fullName evidence="2">Uncharacterized protein</fullName>
    </submittedName>
</protein>
<accession>A0A5J5CC02</accession>
<dbReference type="Proteomes" id="UP000327493">
    <property type="component" value="Unassembled WGS sequence"/>
</dbReference>
<evidence type="ECO:0000313" key="3">
    <source>
        <dbReference type="Proteomes" id="UP000327493"/>
    </source>
</evidence>
<evidence type="ECO:0000256" key="1">
    <source>
        <dbReference type="SAM" id="MobiDB-lite"/>
    </source>
</evidence>
<evidence type="ECO:0000313" key="2">
    <source>
        <dbReference type="EMBL" id="KAA8579414.1"/>
    </source>
</evidence>
<feature type="region of interest" description="Disordered" evidence="1">
    <location>
        <begin position="28"/>
        <end position="53"/>
    </location>
</feature>
<reference evidence="2 3" key="1">
    <citation type="submission" date="2019-08" db="EMBL/GenBank/DDBJ databases">
        <title>A chromosome-level genome assembly, high-density linkage maps, and genome scans reveal the genomic architecture of hybrid incompatibilities underlying speciation via character displacement in darters (Percidae: Etheostominae).</title>
        <authorList>
            <person name="Moran R.L."/>
            <person name="Catchen J.M."/>
            <person name="Fuller R.C."/>
        </authorList>
    </citation>
    <scope>NUCLEOTIDE SEQUENCE [LARGE SCALE GENOMIC DNA]</scope>
    <source>
        <strain evidence="2">EspeVRDwgs_2016</strain>
        <tissue evidence="2">Muscle</tissue>
    </source>
</reference>
<dbReference type="EMBL" id="VOFY01000025">
    <property type="protein sequence ID" value="KAA8579414.1"/>
    <property type="molecule type" value="Genomic_DNA"/>
</dbReference>
<dbReference type="AlphaFoldDB" id="A0A5J5CC02"/>
<proteinExistence type="predicted"/>
<name>A0A5J5CC02_9PERO</name>
<comment type="caution">
    <text evidence="2">The sequence shown here is derived from an EMBL/GenBank/DDBJ whole genome shotgun (WGS) entry which is preliminary data.</text>
</comment>
<organism evidence="2 3">
    <name type="scientific">Etheostoma spectabile</name>
    <name type="common">orangethroat darter</name>
    <dbReference type="NCBI Taxonomy" id="54343"/>
    <lineage>
        <taxon>Eukaryota</taxon>
        <taxon>Metazoa</taxon>
        <taxon>Chordata</taxon>
        <taxon>Craniata</taxon>
        <taxon>Vertebrata</taxon>
        <taxon>Euteleostomi</taxon>
        <taxon>Actinopterygii</taxon>
        <taxon>Neopterygii</taxon>
        <taxon>Teleostei</taxon>
        <taxon>Neoteleostei</taxon>
        <taxon>Acanthomorphata</taxon>
        <taxon>Eupercaria</taxon>
        <taxon>Perciformes</taxon>
        <taxon>Percoidei</taxon>
        <taxon>Percidae</taxon>
        <taxon>Etheostomatinae</taxon>
        <taxon>Etheostoma</taxon>
    </lineage>
</organism>
<gene>
    <name evidence="2" type="ORF">FQN60_000133</name>
</gene>